<dbReference type="EMBL" id="JAZDUA010000188">
    <property type="protein sequence ID" value="KAK7865011.1"/>
    <property type="molecule type" value="Genomic_DNA"/>
</dbReference>
<evidence type="ECO:0000313" key="1">
    <source>
        <dbReference type="EMBL" id="KAK7865011.1"/>
    </source>
</evidence>
<keyword evidence="2" id="KW-1185">Reference proteome</keyword>
<dbReference type="AlphaFoldDB" id="A0AAN9VKP2"/>
<organism evidence="1 2">
    <name type="scientific">Gryllus longicercus</name>
    <dbReference type="NCBI Taxonomy" id="2509291"/>
    <lineage>
        <taxon>Eukaryota</taxon>
        <taxon>Metazoa</taxon>
        <taxon>Ecdysozoa</taxon>
        <taxon>Arthropoda</taxon>
        <taxon>Hexapoda</taxon>
        <taxon>Insecta</taxon>
        <taxon>Pterygota</taxon>
        <taxon>Neoptera</taxon>
        <taxon>Polyneoptera</taxon>
        <taxon>Orthoptera</taxon>
        <taxon>Ensifera</taxon>
        <taxon>Gryllidea</taxon>
        <taxon>Grylloidea</taxon>
        <taxon>Gryllidae</taxon>
        <taxon>Gryllinae</taxon>
        <taxon>Gryllus</taxon>
    </lineage>
</organism>
<comment type="caution">
    <text evidence="1">The sequence shown here is derived from an EMBL/GenBank/DDBJ whole genome shotgun (WGS) entry which is preliminary data.</text>
</comment>
<sequence>MPGKFCLVPPTFRARQSAFISCRPCCIESLAGVHKRTSRIFCGIKYKGNHICHKPIEESKHGFYIIFVALVQLSLNILRS</sequence>
<proteinExistence type="predicted"/>
<evidence type="ECO:0000313" key="2">
    <source>
        <dbReference type="Proteomes" id="UP001378592"/>
    </source>
</evidence>
<dbReference type="Proteomes" id="UP001378592">
    <property type="component" value="Unassembled WGS sequence"/>
</dbReference>
<gene>
    <name evidence="1" type="ORF">R5R35_000035</name>
</gene>
<name>A0AAN9VKP2_9ORTH</name>
<reference evidence="1 2" key="1">
    <citation type="submission" date="2024-03" db="EMBL/GenBank/DDBJ databases">
        <title>The genome assembly and annotation of the cricket Gryllus longicercus Weissman &amp; Gray.</title>
        <authorList>
            <person name="Szrajer S."/>
            <person name="Gray D."/>
            <person name="Ylla G."/>
        </authorList>
    </citation>
    <scope>NUCLEOTIDE SEQUENCE [LARGE SCALE GENOMIC DNA]</scope>
    <source>
        <strain evidence="1">DAG 2021-001</strain>
        <tissue evidence="1">Whole body minus gut</tissue>
    </source>
</reference>
<accession>A0AAN9VKP2</accession>
<protein>
    <submittedName>
        <fullName evidence="1">Uncharacterized protein</fullName>
    </submittedName>
</protein>